<gene>
    <name evidence="5" type="ORF">DXG03_008173</name>
</gene>
<keyword evidence="6" id="KW-1185">Reference proteome</keyword>
<accession>A0A9P7G075</accession>
<name>A0A9P7G075_9AGAR</name>
<evidence type="ECO:0000256" key="2">
    <source>
        <dbReference type="ARBA" id="ARBA00010421"/>
    </source>
</evidence>
<sequence>MQFAIAVSFVLSLLTVPAQSATASISYDRVYDNVNRPLATVACSDGTYGLLTRGYTTFSSLPRFPFIGGAEAVTGWNSPNCGTCYQLTYTNVTSGVNRSINVLAIDRAKPGFNVALEALEALLGPRAVDIGRTTVDAEQ</sequence>
<dbReference type="OrthoDB" id="4898945at2759"/>
<dbReference type="EMBL" id="JABCKV010000653">
    <property type="protein sequence ID" value="KAG5640536.1"/>
    <property type="molecule type" value="Genomic_DNA"/>
</dbReference>
<dbReference type="AlphaFoldDB" id="A0A9P7G075"/>
<keyword evidence="4" id="KW-0732">Signal</keyword>
<dbReference type="Gene3D" id="2.40.40.10">
    <property type="entry name" value="RlpA-like domain"/>
    <property type="match status" value="1"/>
</dbReference>
<evidence type="ECO:0000256" key="3">
    <source>
        <dbReference type="ARBA" id="ARBA00022525"/>
    </source>
</evidence>
<feature type="signal peptide" evidence="4">
    <location>
        <begin position="1"/>
        <end position="20"/>
    </location>
</feature>
<comment type="similarity">
    <text evidence="2">Belongs to the cerato-platanin family.</text>
</comment>
<dbReference type="Pfam" id="PF07249">
    <property type="entry name" value="Cerato-platanin"/>
    <property type="match status" value="1"/>
</dbReference>
<reference evidence="5" key="2">
    <citation type="submission" date="2021-10" db="EMBL/GenBank/DDBJ databases">
        <title>Phylogenomics reveals ancestral predisposition of the termite-cultivated fungus Termitomyces towards a domesticated lifestyle.</title>
        <authorList>
            <person name="Auxier B."/>
            <person name="Grum-Grzhimaylo A."/>
            <person name="Cardenas M.E."/>
            <person name="Lodge J.D."/>
            <person name="Laessoe T."/>
            <person name="Pedersen O."/>
            <person name="Smith M.E."/>
            <person name="Kuyper T.W."/>
            <person name="Franco-Molano E.A."/>
            <person name="Baroni T.J."/>
            <person name="Aanen D.K."/>
        </authorList>
    </citation>
    <scope>NUCLEOTIDE SEQUENCE</scope>
    <source>
        <strain evidence="5">AP01</strain>
        <tissue evidence="5">Mycelium</tissue>
    </source>
</reference>
<feature type="chain" id="PRO_5040256218" description="Cerato-platanin" evidence="4">
    <location>
        <begin position="21"/>
        <end position="139"/>
    </location>
</feature>
<evidence type="ECO:0000256" key="1">
    <source>
        <dbReference type="ARBA" id="ARBA00004613"/>
    </source>
</evidence>
<evidence type="ECO:0000256" key="4">
    <source>
        <dbReference type="SAM" id="SignalP"/>
    </source>
</evidence>
<comment type="caution">
    <text evidence="5">The sequence shown here is derived from an EMBL/GenBank/DDBJ whole genome shotgun (WGS) entry which is preliminary data.</text>
</comment>
<protein>
    <recommendedName>
        <fullName evidence="7">Cerato-platanin</fullName>
    </recommendedName>
</protein>
<dbReference type="Proteomes" id="UP000775547">
    <property type="component" value="Unassembled WGS sequence"/>
</dbReference>
<keyword evidence="3" id="KW-0964">Secreted</keyword>
<comment type="subcellular location">
    <subcellularLocation>
        <location evidence="1">Secreted</location>
    </subcellularLocation>
</comment>
<dbReference type="InterPro" id="IPR010829">
    <property type="entry name" value="Cerato-platanin"/>
</dbReference>
<evidence type="ECO:0008006" key="7">
    <source>
        <dbReference type="Google" id="ProtNLM"/>
    </source>
</evidence>
<organism evidence="5 6">
    <name type="scientific">Asterophora parasitica</name>
    <dbReference type="NCBI Taxonomy" id="117018"/>
    <lineage>
        <taxon>Eukaryota</taxon>
        <taxon>Fungi</taxon>
        <taxon>Dikarya</taxon>
        <taxon>Basidiomycota</taxon>
        <taxon>Agaricomycotina</taxon>
        <taxon>Agaricomycetes</taxon>
        <taxon>Agaricomycetidae</taxon>
        <taxon>Agaricales</taxon>
        <taxon>Tricholomatineae</taxon>
        <taxon>Lyophyllaceae</taxon>
        <taxon>Asterophora</taxon>
    </lineage>
</organism>
<reference evidence="5" key="1">
    <citation type="submission" date="2020-07" db="EMBL/GenBank/DDBJ databases">
        <authorList>
            <person name="Nieuwenhuis M."/>
            <person name="Van De Peppel L.J.J."/>
        </authorList>
    </citation>
    <scope>NUCLEOTIDE SEQUENCE</scope>
    <source>
        <strain evidence="5">AP01</strain>
        <tissue evidence="5">Mycelium</tissue>
    </source>
</reference>
<dbReference type="InterPro" id="IPR036908">
    <property type="entry name" value="RlpA-like_sf"/>
</dbReference>
<dbReference type="CDD" id="cd22778">
    <property type="entry name" value="DPBB_CEPL-like"/>
    <property type="match status" value="1"/>
</dbReference>
<dbReference type="SUPFAM" id="SSF50685">
    <property type="entry name" value="Barwin-like endoglucanases"/>
    <property type="match status" value="1"/>
</dbReference>
<proteinExistence type="inferred from homology"/>
<dbReference type="GO" id="GO:0005576">
    <property type="term" value="C:extracellular region"/>
    <property type="evidence" value="ECO:0007669"/>
    <property type="project" value="UniProtKB-SubCell"/>
</dbReference>
<feature type="non-terminal residue" evidence="5">
    <location>
        <position position="139"/>
    </location>
</feature>
<evidence type="ECO:0000313" key="5">
    <source>
        <dbReference type="EMBL" id="KAG5640536.1"/>
    </source>
</evidence>
<evidence type="ECO:0000313" key="6">
    <source>
        <dbReference type="Proteomes" id="UP000775547"/>
    </source>
</evidence>